<sequence>MSPGPSNRENQGQTFLATLQNILAVLEDEVSPAIQYNTYIRLVNDLQILYNIHNGTSSLNRAYENNNYANLMNTARSFRNAMSLDEQRD</sequence>
<dbReference type="AlphaFoldDB" id="A0A6C0KT00"/>
<accession>A0A6C0KT00</accession>
<evidence type="ECO:0000313" key="1">
    <source>
        <dbReference type="EMBL" id="QHU19870.1"/>
    </source>
</evidence>
<organism evidence="1">
    <name type="scientific">viral metagenome</name>
    <dbReference type="NCBI Taxonomy" id="1070528"/>
    <lineage>
        <taxon>unclassified sequences</taxon>
        <taxon>metagenomes</taxon>
        <taxon>organismal metagenomes</taxon>
    </lineage>
</organism>
<dbReference type="EMBL" id="MN740957">
    <property type="protein sequence ID" value="QHU19870.1"/>
    <property type="molecule type" value="Genomic_DNA"/>
</dbReference>
<protein>
    <submittedName>
        <fullName evidence="1">Uncharacterized protein</fullName>
    </submittedName>
</protein>
<name>A0A6C0KT00_9ZZZZ</name>
<proteinExistence type="predicted"/>
<reference evidence="1" key="1">
    <citation type="journal article" date="2020" name="Nature">
        <title>Giant virus diversity and host interactions through global metagenomics.</title>
        <authorList>
            <person name="Schulz F."/>
            <person name="Roux S."/>
            <person name="Paez-Espino D."/>
            <person name="Jungbluth S."/>
            <person name="Walsh D.A."/>
            <person name="Denef V.J."/>
            <person name="McMahon K.D."/>
            <person name="Konstantinidis K.T."/>
            <person name="Eloe-Fadrosh E.A."/>
            <person name="Kyrpides N.C."/>
            <person name="Woyke T."/>
        </authorList>
    </citation>
    <scope>NUCLEOTIDE SEQUENCE</scope>
    <source>
        <strain evidence="1">GVMAG-S-3300013014-113</strain>
    </source>
</reference>